<dbReference type="Proteomes" id="UP001165960">
    <property type="component" value="Unassembled WGS sequence"/>
</dbReference>
<evidence type="ECO:0000313" key="1">
    <source>
        <dbReference type="EMBL" id="KAJ9072859.1"/>
    </source>
</evidence>
<protein>
    <submittedName>
        <fullName evidence="1">Uncharacterized protein</fullName>
    </submittedName>
</protein>
<proteinExistence type="predicted"/>
<accession>A0ACC2TDV4</accession>
<keyword evidence="2" id="KW-1185">Reference proteome</keyword>
<reference evidence="1" key="1">
    <citation type="submission" date="2022-04" db="EMBL/GenBank/DDBJ databases">
        <title>Genome of the entomopathogenic fungus Entomophthora muscae.</title>
        <authorList>
            <person name="Elya C."/>
            <person name="Lovett B.R."/>
            <person name="Lee E."/>
            <person name="Macias A.M."/>
            <person name="Hajek A.E."/>
            <person name="De Bivort B.L."/>
            <person name="Kasson M.T."/>
            <person name="De Fine Licht H.H."/>
            <person name="Stajich J.E."/>
        </authorList>
    </citation>
    <scope>NUCLEOTIDE SEQUENCE</scope>
    <source>
        <strain evidence="1">Berkeley</strain>
    </source>
</reference>
<name>A0ACC2TDV4_9FUNG</name>
<sequence length="138" mass="15720">MRHGMLNVIYRRPCSKPIFLPIRSAQALSFHLMENSSVRRAEPSFIAKAAEYVSDSATGLLLDIGWTPFINTMRNEIFKMFKNIKLGELLIELPDGSEHHFGNRNDPLSAKLSVKSERLWIRLVLYKDLGLAEGYLAD</sequence>
<dbReference type="EMBL" id="QTSX02002956">
    <property type="protein sequence ID" value="KAJ9072859.1"/>
    <property type="molecule type" value="Genomic_DNA"/>
</dbReference>
<comment type="caution">
    <text evidence="1">The sequence shown here is derived from an EMBL/GenBank/DDBJ whole genome shotgun (WGS) entry which is preliminary data.</text>
</comment>
<organism evidence="1 2">
    <name type="scientific">Entomophthora muscae</name>
    <dbReference type="NCBI Taxonomy" id="34485"/>
    <lineage>
        <taxon>Eukaryota</taxon>
        <taxon>Fungi</taxon>
        <taxon>Fungi incertae sedis</taxon>
        <taxon>Zoopagomycota</taxon>
        <taxon>Entomophthoromycotina</taxon>
        <taxon>Entomophthoromycetes</taxon>
        <taxon>Entomophthorales</taxon>
        <taxon>Entomophthoraceae</taxon>
        <taxon>Entomophthora</taxon>
    </lineage>
</organism>
<gene>
    <name evidence="1" type="ORF">DSO57_1022804</name>
</gene>
<evidence type="ECO:0000313" key="2">
    <source>
        <dbReference type="Proteomes" id="UP001165960"/>
    </source>
</evidence>